<dbReference type="Proteomes" id="UP000054498">
    <property type="component" value="Unassembled WGS sequence"/>
</dbReference>
<evidence type="ECO:0000256" key="2">
    <source>
        <dbReference type="PROSITE-ProRule" id="PRU00176"/>
    </source>
</evidence>
<gene>
    <name evidence="5" type="ORF">MNEG_16615</name>
</gene>
<dbReference type="GO" id="GO:0003723">
    <property type="term" value="F:RNA binding"/>
    <property type="evidence" value="ECO:0007669"/>
    <property type="project" value="UniProtKB-UniRule"/>
</dbReference>
<evidence type="ECO:0000259" key="4">
    <source>
        <dbReference type="PROSITE" id="PS50102"/>
    </source>
</evidence>
<feature type="non-terminal residue" evidence="5">
    <location>
        <position position="312"/>
    </location>
</feature>
<protein>
    <recommendedName>
        <fullName evidence="4">RRM domain-containing protein</fullName>
    </recommendedName>
</protein>
<feature type="domain" description="RRM" evidence="4">
    <location>
        <begin position="229"/>
        <end position="312"/>
    </location>
</feature>
<dbReference type="Gene3D" id="3.30.70.330">
    <property type="match status" value="1"/>
</dbReference>
<feature type="compositionally biased region" description="Gly residues" evidence="3">
    <location>
        <begin position="163"/>
        <end position="180"/>
    </location>
</feature>
<dbReference type="InterPro" id="IPR050886">
    <property type="entry name" value="RNA-binding_reg"/>
</dbReference>
<dbReference type="EMBL" id="KK106788">
    <property type="protein sequence ID" value="KIY91349.1"/>
    <property type="molecule type" value="Genomic_DNA"/>
</dbReference>
<evidence type="ECO:0000313" key="6">
    <source>
        <dbReference type="Proteomes" id="UP000054498"/>
    </source>
</evidence>
<reference evidence="5 6" key="1">
    <citation type="journal article" date="2013" name="BMC Genomics">
        <title>Reconstruction of the lipid metabolism for the microalga Monoraphidium neglectum from its genome sequence reveals characteristics suitable for biofuel production.</title>
        <authorList>
            <person name="Bogen C."/>
            <person name="Al-Dilaimi A."/>
            <person name="Albersmeier A."/>
            <person name="Wichmann J."/>
            <person name="Grundmann M."/>
            <person name="Rupp O."/>
            <person name="Lauersen K.J."/>
            <person name="Blifernez-Klassen O."/>
            <person name="Kalinowski J."/>
            <person name="Goesmann A."/>
            <person name="Mussgnug J.H."/>
            <person name="Kruse O."/>
        </authorList>
    </citation>
    <scope>NUCLEOTIDE SEQUENCE [LARGE SCALE GENOMIC DNA]</scope>
    <source>
        <strain evidence="5 6">SAG 48.87</strain>
    </source>
</reference>
<evidence type="ECO:0000256" key="3">
    <source>
        <dbReference type="SAM" id="MobiDB-lite"/>
    </source>
</evidence>
<dbReference type="Pfam" id="PF00076">
    <property type="entry name" value="RRM_1"/>
    <property type="match status" value="1"/>
</dbReference>
<evidence type="ECO:0000313" key="5">
    <source>
        <dbReference type="EMBL" id="KIY91349.1"/>
    </source>
</evidence>
<dbReference type="SMART" id="SM00360">
    <property type="entry name" value="RRM"/>
    <property type="match status" value="1"/>
</dbReference>
<keyword evidence="1 2" id="KW-0694">RNA-binding</keyword>
<dbReference type="PROSITE" id="PS50102">
    <property type="entry name" value="RRM"/>
    <property type="match status" value="1"/>
</dbReference>
<name>A0A0D2LH46_9CHLO</name>
<dbReference type="SUPFAM" id="SSF54928">
    <property type="entry name" value="RNA-binding domain, RBD"/>
    <property type="match status" value="1"/>
</dbReference>
<feature type="region of interest" description="Disordered" evidence="3">
    <location>
        <begin position="148"/>
        <end position="207"/>
    </location>
</feature>
<dbReference type="InterPro" id="IPR000504">
    <property type="entry name" value="RRM_dom"/>
</dbReference>
<evidence type="ECO:0000256" key="1">
    <source>
        <dbReference type="ARBA" id="ARBA00022884"/>
    </source>
</evidence>
<dbReference type="STRING" id="145388.A0A0D2LH46"/>
<accession>A0A0D2LH46</accession>
<dbReference type="PANTHER" id="PTHR48024:SF56">
    <property type="entry name" value="HETEROGENEOUS NUCLEAR RIBONUCLEOPROTEIN A0"/>
    <property type="match status" value="1"/>
</dbReference>
<dbReference type="InterPro" id="IPR012677">
    <property type="entry name" value="Nucleotide-bd_a/b_plait_sf"/>
</dbReference>
<dbReference type="RefSeq" id="XP_013890369.1">
    <property type="nucleotide sequence ID" value="XM_014034915.1"/>
</dbReference>
<dbReference type="AlphaFoldDB" id="A0A0D2LH46"/>
<dbReference type="GeneID" id="25734392"/>
<dbReference type="InterPro" id="IPR035979">
    <property type="entry name" value="RBD_domain_sf"/>
</dbReference>
<dbReference type="OrthoDB" id="1875751at2759"/>
<proteinExistence type="predicted"/>
<keyword evidence="6" id="KW-1185">Reference proteome</keyword>
<dbReference type="KEGG" id="mng:MNEG_16615"/>
<organism evidence="5 6">
    <name type="scientific">Monoraphidium neglectum</name>
    <dbReference type="NCBI Taxonomy" id="145388"/>
    <lineage>
        <taxon>Eukaryota</taxon>
        <taxon>Viridiplantae</taxon>
        <taxon>Chlorophyta</taxon>
        <taxon>core chlorophytes</taxon>
        <taxon>Chlorophyceae</taxon>
        <taxon>CS clade</taxon>
        <taxon>Sphaeropleales</taxon>
        <taxon>Selenastraceae</taxon>
        <taxon>Monoraphidium</taxon>
    </lineage>
</organism>
<sequence>MKPGIGGPMAMQVPVGAMSPEQQAQMMQAAAAAQWGMVPAMSPHMWRHMQMGYAMSPYGQPAVAGAAGAAPAPAMVARPPYGMGAPMYVFPQQMAGGMMPWGMYPQQMAFPTPGGYVVYPSAAAYGGAAVQPGMAPVAAAGMIPGGAAGGAGSGADDARGKAGEGGAGGPRAGGGGGGGGRHNHYSSSYAASEESGEGAFRGGGGGGGGSYASSGYSSSYGGPPPGPLTTLYVGNLAPSVTEEALQAQFVQFGPVERAQVIRERETGEARGYGFVTFSAASPQSAPAAMARLNGATLDGAFQGRTIRVSPSN</sequence>
<dbReference type="PANTHER" id="PTHR48024">
    <property type="entry name" value="GEO13361P1-RELATED"/>
    <property type="match status" value="1"/>
</dbReference>